<feature type="compositionally biased region" description="Low complexity" evidence="1">
    <location>
        <begin position="1"/>
        <end position="15"/>
    </location>
</feature>
<reference evidence="3" key="1">
    <citation type="journal article" date="2021" name="PeerJ">
        <title>Extensive microbial diversity within the chicken gut microbiome revealed by metagenomics and culture.</title>
        <authorList>
            <person name="Gilroy R."/>
            <person name="Ravi A."/>
            <person name="Getino M."/>
            <person name="Pursley I."/>
            <person name="Horton D.L."/>
            <person name="Alikhan N.F."/>
            <person name="Baker D."/>
            <person name="Gharbi K."/>
            <person name="Hall N."/>
            <person name="Watson M."/>
            <person name="Adriaenssens E.M."/>
            <person name="Foster-Nyarko E."/>
            <person name="Jarju S."/>
            <person name="Secka A."/>
            <person name="Antonio M."/>
            <person name="Oren A."/>
            <person name="Chaudhuri R.R."/>
            <person name="La Ragione R."/>
            <person name="Hildebrand F."/>
            <person name="Pallen M.J."/>
        </authorList>
    </citation>
    <scope>NUCLEOTIDE SEQUENCE</scope>
    <source>
        <strain evidence="3">ChiHejej3B27-3195</strain>
    </source>
</reference>
<keyword evidence="2" id="KW-0472">Membrane</keyword>
<dbReference type="Proteomes" id="UP000824151">
    <property type="component" value="Unassembled WGS sequence"/>
</dbReference>
<feature type="non-terminal residue" evidence="3">
    <location>
        <position position="80"/>
    </location>
</feature>
<name>A0A9D1S2C3_9MICC</name>
<dbReference type="AlphaFoldDB" id="A0A9D1S2C3"/>
<feature type="compositionally biased region" description="Gly residues" evidence="1">
    <location>
        <begin position="16"/>
        <end position="26"/>
    </location>
</feature>
<sequence length="80" mass="7894">MSFSQGFGSSNPFSGGLFGSGSGKSGPGQNDDDSGSGGGGDTPRAERSGPRRPSALVLTIIIIAVLIAAFVAFAGLYAEV</sequence>
<keyword evidence="2" id="KW-1133">Transmembrane helix</keyword>
<feature type="region of interest" description="Disordered" evidence="1">
    <location>
        <begin position="1"/>
        <end position="51"/>
    </location>
</feature>
<accession>A0A9D1S2C3</accession>
<organism evidence="3 4">
    <name type="scientific">Candidatus Nesterenkonia stercoripullorum</name>
    <dbReference type="NCBI Taxonomy" id="2838701"/>
    <lineage>
        <taxon>Bacteria</taxon>
        <taxon>Bacillati</taxon>
        <taxon>Actinomycetota</taxon>
        <taxon>Actinomycetes</taxon>
        <taxon>Micrococcales</taxon>
        <taxon>Micrococcaceae</taxon>
        <taxon>Nesterenkonia</taxon>
    </lineage>
</organism>
<dbReference type="EMBL" id="DXGD01000199">
    <property type="protein sequence ID" value="HIW99575.1"/>
    <property type="molecule type" value="Genomic_DNA"/>
</dbReference>
<comment type="caution">
    <text evidence="3">The sequence shown here is derived from an EMBL/GenBank/DDBJ whole genome shotgun (WGS) entry which is preliminary data.</text>
</comment>
<evidence type="ECO:0000256" key="1">
    <source>
        <dbReference type="SAM" id="MobiDB-lite"/>
    </source>
</evidence>
<reference evidence="3" key="2">
    <citation type="submission" date="2021-04" db="EMBL/GenBank/DDBJ databases">
        <authorList>
            <person name="Gilroy R."/>
        </authorList>
    </citation>
    <scope>NUCLEOTIDE SEQUENCE</scope>
    <source>
        <strain evidence="3">ChiHejej3B27-3195</strain>
    </source>
</reference>
<gene>
    <name evidence="3" type="ORF">H9871_05475</name>
</gene>
<feature type="transmembrane region" description="Helical" evidence="2">
    <location>
        <begin position="55"/>
        <end position="78"/>
    </location>
</feature>
<keyword evidence="2" id="KW-0812">Transmembrane</keyword>
<protein>
    <submittedName>
        <fullName evidence="3">Uncharacterized protein</fullName>
    </submittedName>
</protein>
<proteinExistence type="predicted"/>
<evidence type="ECO:0000313" key="4">
    <source>
        <dbReference type="Proteomes" id="UP000824151"/>
    </source>
</evidence>
<evidence type="ECO:0000256" key="2">
    <source>
        <dbReference type="SAM" id="Phobius"/>
    </source>
</evidence>
<evidence type="ECO:0000313" key="3">
    <source>
        <dbReference type="EMBL" id="HIW99575.1"/>
    </source>
</evidence>